<dbReference type="AlphaFoldDB" id="A0A6M3LSA8"/>
<proteinExistence type="predicted"/>
<reference evidence="2" key="1">
    <citation type="submission" date="2020-03" db="EMBL/GenBank/DDBJ databases">
        <title>The deep terrestrial virosphere.</title>
        <authorList>
            <person name="Holmfeldt K."/>
            <person name="Nilsson E."/>
            <person name="Simone D."/>
            <person name="Lopez-Fernandez M."/>
            <person name="Wu X."/>
            <person name="de Brujin I."/>
            <person name="Lundin D."/>
            <person name="Andersson A."/>
            <person name="Bertilsson S."/>
            <person name="Dopson M."/>
        </authorList>
    </citation>
    <scope>NUCLEOTIDE SEQUENCE</scope>
    <source>
        <strain evidence="1">MM415A02853</strain>
        <strain evidence="2">MM415B05367</strain>
    </source>
</reference>
<dbReference type="EMBL" id="MT143316">
    <property type="protein sequence ID" value="QJA95465.1"/>
    <property type="molecule type" value="Genomic_DNA"/>
</dbReference>
<name>A0A6M3LSA8_9ZZZZ</name>
<protein>
    <submittedName>
        <fullName evidence="2">Uncharacterized protein</fullName>
    </submittedName>
</protein>
<dbReference type="EMBL" id="MT141932">
    <property type="protein sequence ID" value="QJA72195.1"/>
    <property type="molecule type" value="Genomic_DNA"/>
</dbReference>
<organism evidence="2">
    <name type="scientific">viral metagenome</name>
    <dbReference type="NCBI Taxonomy" id="1070528"/>
    <lineage>
        <taxon>unclassified sequences</taxon>
        <taxon>metagenomes</taxon>
        <taxon>organismal metagenomes</taxon>
    </lineage>
</organism>
<accession>A0A6M3LSA8</accession>
<evidence type="ECO:0000313" key="1">
    <source>
        <dbReference type="EMBL" id="QJA72195.1"/>
    </source>
</evidence>
<gene>
    <name evidence="1" type="ORF">MM415A02853_0008</name>
    <name evidence="2" type="ORF">MM415B05367_0008</name>
</gene>
<evidence type="ECO:0000313" key="2">
    <source>
        <dbReference type="EMBL" id="QJA95465.1"/>
    </source>
</evidence>
<sequence length="82" mass="8952">MIDMFVISGANKWPCQKCGKTLLPIYNCIATCTCGQIWDISPCMGDGFARMALERTGFSRQSGDSGYFNGYLVKAILEADNG</sequence>